<organism evidence="1 2">
    <name type="scientific">Hondaea fermentalgiana</name>
    <dbReference type="NCBI Taxonomy" id="2315210"/>
    <lineage>
        <taxon>Eukaryota</taxon>
        <taxon>Sar</taxon>
        <taxon>Stramenopiles</taxon>
        <taxon>Bigyra</taxon>
        <taxon>Labyrinthulomycetes</taxon>
        <taxon>Thraustochytrida</taxon>
        <taxon>Thraustochytriidae</taxon>
        <taxon>Hondaea</taxon>
    </lineage>
</organism>
<evidence type="ECO:0000313" key="2">
    <source>
        <dbReference type="Proteomes" id="UP000241890"/>
    </source>
</evidence>
<comment type="caution">
    <text evidence="1">The sequence shown here is derived from an EMBL/GenBank/DDBJ whole genome shotgun (WGS) entry which is preliminary data.</text>
</comment>
<proteinExistence type="predicted"/>
<dbReference type="InParanoid" id="A0A2R5G7V2"/>
<protein>
    <submittedName>
        <fullName evidence="1">Uncharacterized protein</fullName>
    </submittedName>
</protein>
<name>A0A2R5G7V2_9STRA</name>
<evidence type="ECO:0000313" key="1">
    <source>
        <dbReference type="EMBL" id="GBG26409.1"/>
    </source>
</evidence>
<keyword evidence="2" id="KW-1185">Reference proteome</keyword>
<dbReference type="Proteomes" id="UP000241890">
    <property type="component" value="Unassembled WGS sequence"/>
</dbReference>
<dbReference type="EMBL" id="BEYU01000020">
    <property type="protein sequence ID" value="GBG26409.1"/>
    <property type="molecule type" value="Genomic_DNA"/>
</dbReference>
<sequence>MNHPLPRDIRQVCSAGTNKLQGREEYFHQKFQVDNSILEGMGSDKPWFRCCLVHKEALSRLGIPSQLDMADLRLRPDQGNAFR</sequence>
<gene>
    <name evidence="1" type="ORF">FCC1311_026302</name>
</gene>
<reference evidence="1 2" key="1">
    <citation type="submission" date="2017-12" db="EMBL/GenBank/DDBJ databases">
        <title>Sequencing, de novo assembly and annotation of complete genome of a new Thraustochytrid species, strain FCC1311.</title>
        <authorList>
            <person name="Sedici K."/>
            <person name="Godart F."/>
            <person name="Aiese Cigliano R."/>
            <person name="Sanseverino W."/>
            <person name="Barakat M."/>
            <person name="Ortet P."/>
            <person name="Marechal E."/>
            <person name="Cagnac O."/>
            <person name="Amato A."/>
        </authorList>
    </citation>
    <scope>NUCLEOTIDE SEQUENCE [LARGE SCALE GENOMIC DNA]</scope>
</reference>
<dbReference type="AlphaFoldDB" id="A0A2R5G7V2"/>
<accession>A0A2R5G7V2</accession>